<proteinExistence type="predicted"/>
<dbReference type="RefSeq" id="WP_142017721.1">
    <property type="nucleotide sequence ID" value="NZ_VFPD01000001.1"/>
</dbReference>
<evidence type="ECO:0000256" key="1">
    <source>
        <dbReference type="SAM" id="SignalP"/>
    </source>
</evidence>
<reference evidence="2 3" key="1">
    <citation type="submission" date="2019-06" db="EMBL/GenBank/DDBJ databases">
        <title>Sorghum-associated microbial communities from plants grown in Nebraska, USA.</title>
        <authorList>
            <person name="Schachtman D."/>
        </authorList>
    </citation>
    <scope>NUCLEOTIDE SEQUENCE [LARGE SCALE GENOMIC DNA]</scope>
    <source>
        <strain evidence="2 3">110</strain>
    </source>
</reference>
<feature type="signal peptide" evidence="1">
    <location>
        <begin position="1"/>
        <end position="19"/>
    </location>
</feature>
<feature type="chain" id="PRO_5022212328" description="Tissue inhibitor of metalloproteinase" evidence="1">
    <location>
        <begin position="20"/>
        <end position="255"/>
    </location>
</feature>
<organism evidence="2 3">
    <name type="scientific">Chryseobacterium aquifrigidense</name>
    <dbReference type="NCBI Taxonomy" id="558021"/>
    <lineage>
        <taxon>Bacteria</taxon>
        <taxon>Pseudomonadati</taxon>
        <taxon>Bacteroidota</taxon>
        <taxon>Flavobacteriia</taxon>
        <taxon>Flavobacteriales</taxon>
        <taxon>Weeksellaceae</taxon>
        <taxon>Chryseobacterium group</taxon>
        <taxon>Chryseobacterium</taxon>
    </lineage>
</organism>
<gene>
    <name evidence="2" type="ORF">FB551_2521</name>
</gene>
<evidence type="ECO:0000313" key="3">
    <source>
        <dbReference type="Proteomes" id="UP000316437"/>
    </source>
</evidence>
<evidence type="ECO:0000313" key="2">
    <source>
        <dbReference type="EMBL" id="TQM22800.1"/>
    </source>
</evidence>
<dbReference type="Proteomes" id="UP000316437">
    <property type="component" value="Unassembled WGS sequence"/>
</dbReference>
<comment type="caution">
    <text evidence="2">The sequence shown here is derived from an EMBL/GenBank/DDBJ whole genome shotgun (WGS) entry which is preliminary data.</text>
</comment>
<dbReference type="Gene3D" id="2.40.50.120">
    <property type="match status" value="1"/>
</dbReference>
<dbReference type="InterPro" id="IPR008993">
    <property type="entry name" value="TIMP-like_OB-fold"/>
</dbReference>
<protein>
    <recommendedName>
        <fullName evidence="4">Tissue inhibitor of metalloproteinase</fullName>
    </recommendedName>
</protein>
<dbReference type="EMBL" id="VFPD01000001">
    <property type="protein sequence ID" value="TQM22800.1"/>
    <property type="molecule type" value="Genomic_DNA"/>
</dbReference>
<dbReference type="SUPFAM" id="SSF50242">
    <property type="entry name" value="TIMP-like"/>
    <property type="match status" value="1"/>
</dbReference>
<keyword evidence="1" id="KW-0732">Signal</keyword>
<accession>A0A543EMJ8</accession>
<keyword evidence="3" id="KW-1185">Reference proteome</keyword>
<sequence>MKKLLLLSFILLSVIKVSACSCVYETLAYNYQNSEFVGIIKILKVYDENTEQRTYKADIEIEKMYKGTTFKTMNVRGLIGNSYSGACEIDVLPNERYLIFLNKNNNTPSISSCTPKSKLENKPTKAENLWLKNKEKAFTYLNNNTFRFIGLQFSHCYDETQTESRSDLSKISGFKPKQPFAIYKVKIDDTSKIQEITPVTTFGSKDSMIENILKTKMKVFTPTSFWNPNPKEALLFLSYHKENINDPYGEVISCD</sequence>
<name>A0A543EMJ8_9FLAO</name>
<dbReference type="AlphaFoldDB" id="A0A543EMJ8"/>
<evidence type="ECO:0008006" key="4">
    <source>
        <dbReference type="Google" id="ProtNLM"/>
    </source>
</evidence>